<keyword evidence="2 3" id="KW-0961">Cell wall biogenesis/degradation</keyword>
<organism evidence="7 8">
    <name type="scientific">Pseudohoeflea coraliihabitans</name>
    <dbReference type="NCBI Taxonomy" id="2860393"/>
    <lineage>
        <taxon>Bacteria</taxon>
        <taxon>Pseudomonadati</taxon>
        <taxon>Pseudomonadota</taxon>
        <taxon>Alphaproteobacteria</taxon>
        <taxon>Hyphomicrobiales</taxon>
        <taxon>Rhizobiaceae</taxon>
        <taxon>Pseudohoeflea</taxon>
    </lineage>
</organism>
<dbReference type="NCBIfam" id="TIGR00413">
    <property type="entry name" value="rlpA"/>
    <property type="match status" value="1"/>
</dbReference>
<evidence type="ECO:0000313" key="8">
    <source>
        <dbReference type="Proteomes" id="UP001430804"/>
    </source>
</evidence>
<comment type="caution">
    <text evidence="7">The sequence shown here is derived from an EMBL/GenBank/DDBJ whole genome shotgun (WGS) entry which is preliminary data.</text>
</comment>
<dbReference type="CDD" id="cd22268">
    <property type="entry name" value="DPBB_RlpA-like"/>
    <property type="match status" value="1"/>
</dbReference>
<dbReference type="InterPro" id="IPR012997">
    <property type="entry name" value="RplA"/>
</dbReference>
<proteinExistence type="inferred from homology"/>
<dbReference type="EMBL" id="JAHWQX010000003">
    <property type="protein sequence ID" value="MBW3098366.1"/>
    <property type="molecule type" value="Genomic_DNA"/>
</dbReference>
<feature type="region of interest" description="Disordered" evidence="5">
    <location>
        <begin position="230"/>
        <end position="250"/>
    </location>
</feature>
<feature type="signal peptide" evidence="3">
    <location>
        <begin position="1"/>
        <end position="23"/>
    </location>
</feature>
<sequence precursor="true">MLKAGTGRLIFAAGLLSLTVVNGGCQSTSDSETATASAEISAATKFSVAEYGVEASPRVTTSKVVPKGGGRAIVGKPYKVRGKWYTPKEDPDYNKAGRASWYGPNFHGRLTANGEVYDQYHLSAAHKTFPLPSYARVTNKKNGHSVVVRVNDRGPFSHGRIIDVSRRAAELLDMKREGVADVRVEYVGPAPVEGDDMPYLMASYRGSKDGLDGDTGADNSSVLLAMAEQDEPARATATRRAPPPQSARWGLPRPQLAALRGKGIFAGMAQAKPAHRGDRVGRAASMDRGTVNALVPPMDVQPAAFSLPETGPTFEQRPDAIAPMARIEAGDFHDIGLAYRGDRVVRHKNPFDWVLTGR</sequence>
<evidence type="ECO:0000256" key="4">
    <source>
        <dbReference type="RuleBase" id="RU003495"/>
    </source>
</evidence>
<accession>A0ABS6WQZ3</accession>
<name>A0ABS6WQZ3_9HYPH</name>
<dbReference type="PANTHER" id="PTHR34183">
    <property type="entry name" value="ENDOLYTIC PEPTIDOGLYCAN TRANSGLYCOSYLASE RLPA"/>
    <property type="match status" value="1"/>
</dbReference>
<dbReference type="Pfam" id="PF03330">
    <property type="entry name" value="DPBB_1"/>
    <property type="match status" value="1"/>
</dbReference>
<keyword evidence="8" id="KW-1185">Reference proteome</keyword>
<dbReference type="RefSeq" id="WP_219202776.1">
    <property type="nucleotide sequence ID" value="NZ_JAHWQX010000003.1"/>
</dbReference>
<feature type="chain" id="PRO_5044937138" description="Endolytic peptidoglycan transglycosylase RlpA" evidence="3">
    <location>
        <begin position="24"/>
        <end position="358"/>
    </location>
</feature>
<evidence type="ECO:0000313" key="7">
    <source>
        <dbReference type="EMBL" id="MBW3098366.1"/>
    </source>
</evidence>
<dbReference type="HAMAP" id="MF_02071">
    <property type="entry name" value="RlpA"/>
    <property type="match status" value="1"/>
</dbReference>
<dbReference type="PANTHER" id="PTHR34183:SF1">
    <property type="entry name" value="ENDOLYTIC PEPTIDOGLYCAN TRANSGLYCOSYLASE RLPA"/>
    <property type="match status" value="1"/>
</dbReference>
<reference evidence="7" key="1">
    <citation type="submission" date="2021-07" db="EMBL/GenBank/DDBJ databases">
        <title>Pseudohoeflea marina sp. nov. a polyhydroxyalcanoate-producing bacterium.</title>
        <authorList>
            <person name="Zheng W."/>
            <person name="Yu S."/>
            <person name="Huang Y."/>
        </authorList>
    </citation>
    <scope>NUCLEOTIDE SEQUENCE</scope>
    <source>
        <strain evidence="7">DP4N28-3</strain>
    </source>
</reference>
<comment type="function">
    <text evidence="3">Lytic transglycosylase with a strong preference for naked glycan strands that lack stem peptides.</text>
</comment>
<feature type="domain" description="RlpA-like protein double-psi beta-barrel" evidence="6">
    <location>
        <begin position="95"/>
        <end position="184"/>
    </location>
</feature>
<protein>
    <recommendedName>
        <fullName evidence="3">Endolytic peptidoglycan transglycosylase RlpA</fullName>
        <ecNumber evidence="3">4.2.2.-</ecNumber>
    </recommendedName>
</protein>
<evidence type="ECO:0000256" key="5">
    <source>
        <dbReference type="SAM" id="MobiDB-lite"/>
    </source>
</evidence>
<dbReference type="EC" id="4.2.2.-" evidence="3"/>
<keyword evidence="1 3" id="KW-0456">Lyase</keyword>
<dbReference type="Proteomes" id="UP001430804">
    <property type="component" value="Unassembled WGS sequence"/>
</dbReference>
<gene>
    <name evidence="3" type="primary">rlpA</name>
    <name evidence="7" type="ORF">KY465_13870</name>
</gene>
<evidence type="ECO:0000256" key="3">
    <source>
        <dbReference type="HAMAP-Rule" id="MF_02071"/>
    </source>
</evidence>
<evidence type="ECO:0000259" key="6">
    <source>
        <dbReference type="Pfam" id="PF03330"/>
    </source>
</evidence>
<comment type="similarity">
    <text evidence="3 4">Belongs to the RlpA family.</text>
</comment>
<dbReference type="InterPro" id="IPR034718">
    <property type="entry name" value="RlpA"/>
</dbReference>
<keyword evidence="3" id="KW-0732">Signal</keyword>
<evidence type="ECO:0000256" key="1">
    <source>
        <dbReference type="ARBA" id="ARBA00023239"/>
    </source>
</evidence>
<evidence type="ECO:0000256" key="2">
    <source>
        <dbReference type="ARBA" id="ARBA00023316"/>
    </source>
</evidence>
<dbReference type="InterPro" id="IPR009009">
    <property type="entry name" value="RlpA-like_DPBB"/>
</dbReference>